<keyword evidence="2" id="KW-1003">Cell membrane</keyword>
<feature type="transmembrane region" description="Helical" evidence="6">
    <location>
        <begin position="31"/>
        <end position="57"/>
    </location>
</feature>
<feature type="transmembrane region" description="Helical" evidence="6">
    <location>
        <begin position="271"/>
        <end position="292"/>
    </location>
</feature>
<dbReference type="CDD" id="cd06173">
    <property type="entry name" value="MFS_MefA_like"/>
    <property type="match status" value="1"/>
</dbReference>
<dbReference type="Pfam" id="PF07690">
    <property type="entry name" value="MFS_1"/>
    <property type="match status" value="1"/>
</dbReference>
<organism evidence="7 8">
    <name type="scientific">Gordonia hankookensis</name>
    <dbReference type="NCBI Taxonomy" id="589403"/>
    <lineage>
        <taxon>Bacteria</taxon>
        <taxon>Bacillati</taxon>
        <taxon>Actinomycetota</taxon>
        <taxon>Actinomycetes</taxon>
        <taxon>Mycobacteriales</taxon>
        <taxon>Gordoniaceae</taxon>
        <taxon>Gordonia</taxon>
    </lineage>
</organism>
<keyword evidence="5 6" id="KW-0472">Membrane</keyword>
<evidence type="ECO:0000256" key="5">
    <source>
        <dbReference type="ARBA" id="ARBA00023136"/>
    </source>
</evidence>
<comment type="caution">
    <text evidence="7">The sequence shown here is derived from an EMBL/GenBank/DDBJ whole genome shotgun (WGS) entry which is preliminary data.</text>
</comment>
<feature type="transmembrane region" description="Helical" evidence="6">
    <location>
        <begin position="397"/>
        <end position="417"/>
    </location>
</feature>
<dbReference type="SUPFAM" id="SSF103473">
    <property type="entry name" value="MFS general substrate transporter"/>
    <property type="match status" value="1"/>
</dbReference>
<evidence type="ECO:0000256" key="3">
    <source>
        <dbReference type="ARBA" id="ARBA00022692"/>
    </source>
</evidence>
<keyword evidence="3 6" id="KW-0812">Transmembrane</keyword>
<dbReference type="PANTHER" id="PTHR23513:SF6">
    <property type="entry name" value="MAJOR FACILITATOR SUPERFAMILY ASSOCIATED DOMAIN-CONTAINING PROTEIN"/>
    <property type="match status" value="1"/>
</dbReference>
<feature type="transmembrane region" description="Helical" evidence="6">
    <location>
        <begin position="241"/>
        <end position="265"/>
    </location>
</feature>
<keyword evidence="4 6" id="KW-1133">Transmembrane helix</keyword>
<comment type="subcellular location">
    <subcellularLocation>
        <location evidence="1">Cell membrane</location>
        <topology evidence="1">Multi-pass membrane protein</topology>
    </subcellularLocation>
</comment>
<name>A0ABR7WHF6_9ACTN</name>
<sequence>MGVSSVEVRTRLEVKGGSVGVRRALGRQFEWLWAAYAVSTFGTWIGFGALSVVAITVLDAGPAEVAALSAAGLAVGAVVAVPLGPWVEFRRKRPVMIAADLIRLCAFASLPLAYALDVLTIGQLIVVSVVATASRIAFDAASAPLVKTLVHPDDLLTANSRFESTRWSATVVGPTLGGALIGLFGPFVTICVDATSYLLSALGVSAMGASETPRRRASPPRLSDLVDGWRIVIGHRTLRRLFANTVLVNGLIMAGEPVLAVLMLGRLGFPAWQYGLAFSLPCVGGLIGSRLAGAVVHRLGQSTALLVTGVSRACWPIGLALVGPGIGGLAVVMVIELGLIFCCSVFNPVYVTYRQQLIETEQLSRVIAAWSISTSLCIAALTAACGLLAAITTPRTALVVAGVALLATPAVLIRRSADVALSPRARSADTSGVR</sequence>
<evidence type="ECO:0000256" key="4">
    <source>
        <dbReference type="ARBA" id="ARBA00022989"/>
    </source>
</evidence>
<gene>
    <name evidence="7" type="ORF">IDF66_21650</name>
</gene>
<reference evidence="7 8" key="1">
    <citation type="submission" date="2020-09" db="EMBL/GenBank/DDBJ databases">
        <title>Novel species in genus Gordonia.</title>
        <authorList>
            <person name="Zhang G."/>
        </authorList>
    </citation>
    <scope>NUCLEOTIDE SEQUENCE [LARGE SCALE GENOMIC DNA]</scope>
    <source>
        <strain evidence="7 8">ON-33</strain>
    </source>
</reference>
<dbReference type="Proteomes" id="UP000602395">
    <property type="component" value="Unassembled WGS sequence"/>
</dbReference>
<dbReference type="EMBL" id="JACWMS010000005">
    <property type="protein sequence ID" value="MBD1322192.1"/>
    <property type="molecule type" value="Genomic_DNA"/>
</dbReference>
<protein>
    <submittedName>
        <fullName evidence="7">MFS transporter</fullName>
    </submittedName>
</protein>
<evidence type="ECO:0000313" key="7">
    <source>
        <dbReference type="EMBL" id="MBD1322192.1"/>
    </source>
</evidence>
<dbReference type="PANTHER" id="PTHR23513">
    <property type="entry name" value="INTEGRAL MEMBRANE EFFLUX PROTEIN-RELATED"/>
    <property type="match status" value="1"/>
</dbReference>
<accession>A0ABR7WHF6</accession>
<feature type="transmembrane region" description="Helical" evidence="6">
    <location>
        <begin position="365"/>
        <end position="391"/>
    </location>
</feature>
<proteinExistence type="predicted"/>
<evidence type="ECO:0000256" key="6">
    <source>
        <dbReference type="SAM" id="Phobius"/>
    </source>
</evidence>
<feature type="transmembrane region" description="Helical" evidence="6">
    <location>
        <begin position="63"/>
        <end position="83"/>
    </location>
</feature>
<dbReference type="InterPro" id="IPR011701">
    <property type="entry name" value="MFS"/>
</dbReference>
<dbReference type="Gene3D" id="1.20.1250.20">
    <property type="entry name" value="MFS general substrate transporter like domains"/>
    <property type="match status" value="1"/>
</dbReference>
<evidence type="ECO:0000313" key="8">
    <source>
        <dbReference type="Proteomes" id="UP000602395"/>
    </source>
</evidence>
<dbReference type="InterPro" id="IPR036259">
    <property type="entry name" value="MFS_trans_sf"/>
</dbReference>
<evidence type="ECO:0000256" key="1">
    <source>
        <dbReference type="ARBA" id="ARBA00004651"/>
    </source>
</evidence>
<evidence type="ECO:0000256" key="2">
    <source>
        <dbReference type="ARBA" id="ARBA00022475"/>
    </source>
</evidence>
<keyword evidence="8" id="KW-1185">Reference proteome</keyword>